<dbReference type="SUPFAM" id="SSF46689">
    <property type="entry name" value="Homeodomain-like"/>
    <property type="match status" value="1"/>
</dbReference>
<dbReference type="Gene3D" id="1.10.10.60">
    <property type="entry name" value="Homeodomain-like"/>
    <property type="match status" value="1"/>
</dbReference>
<dbReference type="InterPro" id="IPR001647">
    <property type="entry name" value="HTH_TetR"/>
</dbReference>
<dbReference type="EMBL" id="VNJK01000001">
    <property type="protein sequence ID" value="TVX93884.1"/>
    <property type="molecule type" value="Genomic_DNA"/>
</dbReference>
<dbReference type="Pfam" id="PF00440">
    <property type="entry name" value="TetR_N"/>
    <property type="match status" value="1"/>
</dbReference>
<keyword evidence="1" id="KW-0238">DNA-binding</keyword>
<sequence>MMRKRVIECCMELLALRGLKFTTAELANSLGISKRTLYEQFEYWSTRCFL</sequence>
<comment type="caution">
    <text evidence="3">The sequence shown here is derived from an EMBL/GenBank/DDBJ whole genome shotgun (WGS) entry which is preliminary data.</text>
</comment>
<gene>
    <name evidence="3" type="ORF">FPZ44_12965</name>
</gene>
<dbReference type="GO" id="GO:0003677">
    <property type="term" value="F:DNA binding"/>
    <property type="evidence" value="ECO:0007669"/>
    <property type="project" value="UniProtKB-KW"/>
</dbReference>
<proteinExistence type="predicted"/>
<dbReference type="Proteomes" id="UP000318102">
    <property type="component" value="Unassembled WGS sequence"/>
</dbReference>
<dbReference type="InterPro" id="IPR009057">
    <property type="entry name" value="Homeodomain-like_sf"/>
</dbReference>
<accession>A0A559J1X0</accession>
<name>A0A559J1X0_9BACL</name>
<evidence type="ECO:0000313" key="3">
    <source>
        <dbReference type="EMBL" id="TVX93884.1"/>
    </source>
</evidence>
<dbReference type="OrthoDB" id="9812134at2"/>
<evidence type="ECO:0000313" key="4">
    <source>
        <dbReference type="Proteomes" id="UP000318102"/>
    </source>
</evidence>
<dbReference type="AlphaFoldDB" id="A0A559J1X0"/>
<evidence type="ECO:0000259" key="2">
    <source>
        <dbReference type="Pfam" id="PF00440"/>
    </source>
</evidence>
<protein>
    <submittedName>
        <fullName evidence="3">Helix-turn-helix transcriptional regulator</fullName>
    </submittedName>
</protein>
<reference evidence="3 4" key="1">
    <citation type="submission" date="2019-07" db="EMBL/GenBank/DDBJ databases">
        <authorList>
            <person name="Kim J."/>
        </authorList>
    </citation>
    <scope>NUCLEOTIDE SEQUENCE [LARGE SCALE GENOMIC DNA]</scope>
    <source>
        <strain evidence="3 4">N4</strain>
    </source>
</reference>
<keyword evidence="4" id="KW-1185">Reference proteome</keyword>
<feature type="domain" description="HTH tetR-type" evidence="2">
    <location>
        <begin position="11"/>
        <end position="41"/>
    </location>
</feature>
<organism evidence="3 4">
    <name type="scientific">Paenibacillus agilis</name>
    <dbReference type="NCBI Taxonomy" id="3020863"/>
    <lineage>
        <taxon>Bacteria</taxon>
        <taxon>Bacillati</taxon>
        <taxon>Bacillota</taxon>
        <taxon>Bacilli</taxon>
        <taxon>Bacillales</taxon>
        <taxon>Paenibacillaceae</taxon>
        <taxon>Paenibacillus</taxon>
    </lineage>
</organism>
<evidence type="ECO:0000256" key="1">
    <source>
        <dbReference type="ARBA" id="ARBA00023125"/>
    </source>
</evidence>